<feature type="compositionally biased region" description="Polar residues" evidence="1">
    <location>
        <begin position="340"/>
        <end position="350"/>
    </location>
</feature>
<evidence type="ECO:0000256" key="1">
    <source>
        <dbReference type="SAM" id="MobiDB-lite"/>
    </source>
</evidence>
<dbReference type="GO" id="GO:0008010">
    <property type="term" value="F:structural constituent of chitin-based larval cuticle"/>
    <property type="evidence" value="ECO:0007669"/>
    <property type="project" value="TreeGrafter"/>
</dbReference>
<proteinExistence type="predicted"/>
<evidence type="ECO:0000313" key="3">
    <source>
        <dbReference type="EMBL" id="MBY74809.1"/>
    </source>
</evidence>
<feature type="compositionally biased region" description="Low complexity" evidence="1">
    <location>
        <begin position="110"/>
        <end position="130"/>
    </location>
</feature>
<accession>A0A2S2QAN0</accession>
<feature type="compositionally biased region" description="Basic and acidic residues" evidence="1">
    <location>
        <begin position="90"/>
        <end position="106"/>
    </location>
</feature>
<dbReference type="GO" id="GO:0062129">
    <property type="term" value="C:chitin-based extracellular matrix"/>
    <property type="evidence" value="ECO:0007669"/>
    <property type="project" value="TreeGrafter"/>
</dbReference>
<feature type="chain" id="PRO_5015720128" description="Larval cuticle protein 16/17" evidence="2">
    <location>
        <begin position="20"/>
        <end position="369"/>
    </location>
</feature>
<feature type="region of interest" description="Disordered" evidence="1">
    <location>
        <begin position="266"/>
        <end position="289"/>
    </location>
</feature>
<name>A0A2S2QAN0_9HEMI</name>
<organism evidence="3">
    <name type="scientific">Sipha flava</name>
    <name type="common">yellow sugarcane aphid</name>
    <dbReference type="NCBI Taxonomy" id="143950"/>
    <lineage>
        <taxon>Eukaryota</taxon>
        <taxon>Metazoa</taxon>
        <taxon>Ecdysozoa</taxon>
        <taxon>Arthropoda</taxon>
        <taxon>Hexapoda</taxon>
        <taxon>Insecta</taxon>
        <taxon>Pterygota</taxon>
        <taxon>Neoptera</taxon>
        <taxon>Paraneoptera</taxon>
        <taxon>Hemiptera</taxon>
        <taxon>Sternorrhyncha</taxon>
        <taxon>Aphidomorpha</taxon>
        <taxon>Aphidoidea</taxon>
        <taxon>Aphididae</taxon>
        <taxon>Sipha</taxon>
    </lineage>
</organism>
<evidence type="ECO:0000256" key="2">
    <source>
        <dbReference type="SAM" id="SignalP"/>
    </source>
</evidence>
<gene>
    <name evidence="3" type="ORF">g.154105</name>
</gene>
<dbReference type="AlphaFoldDB" id="A0A2S2QAN0"/>
<feature type="compositionally biased region" description="Polar residues" evidence="1">
    <location>
        <begin position="279"/>
        <end position="289"/>
    </location>
</feature>
<reference evidence="3" key="1">
    <citation type="submission" date="2018-04" db="EMBL/GenBank/DDBJ databases">
        <title>Transcriptome assembly of Sipha flava.</title>
        <authorList>
            <person name="Scully E.D."/>
            <person name="Geib S.M."/>
            <person name="Palmer N.A."/>
            <person name="Koch K."/>
            <person name="Bradshaw J."/>
            <person name="Heng-Moss T."/>
            <person name="Sarath G."/>
        </authorList>
    </citation>
    <scope>NUCLEOTIDE SEQUENCE</scope>
</reference>
<dbReference type="PANTHER" id="PTHR10380">
    <property type="entry name" value="CUTICLE PROTEIN"/>
    <property type="match status" value="1"/>
</dbReference>
<feature type="region of interest" description="Disordered" evidence="1">
    <location>
        <begin position="323"/>
        <end position="369"/>
    </location>
</feature>
<dbReference type="EMBL" id="GGMS01005606">
    <property type="protein sequence ID" value="MBY74809.1"/>
    <property type="molecule type" value="Transcribed_RNA"/>
</dbReference>
<dbReference type="OrthoDB" id="7222477at2759"/>
<evidence type="ECO:0008006" key="4">
    <source>
        <dbReference type="Google" id="ProtNLM"/>
    </source>
</evidence>
<dbReference type="PANTHER" id="PTHR10380:SF2">
    <property type="entry name" value="AGAP003037-PA"/>
    <property type="match status" value="1"/>
</dbReference>
<dbReference type="InterPro" id="IPR050468">
    <property type="entry name" value="Cuticle_Struct_Prot"/>
</dbReference>
<sequence>MAMKFVVLVSSLMVAMASAQRPVPPAFARSGAVRGTAARLELEPGQSVPQPFRRVSLPLYRGRGFSLQDGQEPKPVPAVTQLPPFQPGHTADRSNDNDNELKRMGDGDDGAAADASPQPVRSQQVQQFDRIQQQPEKQFNGFRPQQQIQNIETQPHFVRKVIQRPLKRTQVTNDAIVTSRSPEMVQKMKLERLESADKQRAKKPVSQVLRRYRDDNPDGSITWGFENDDGTFKEETIGVDCVTRGKYGYVDPEGVKREYSYQTGIPCDRNRDAMRQPAASGQPSAVQEAQASDKSYGYIDYSKNQYVMANGQTIDLNGMARNRARKQPGAVRSKPAAAVGTSSPPQQQQRFGRAEPQRNGNGRGQGLSA</sequence>
<protein>
    <recommendedName>
        <fullName evidence="4">Larval cuticle protein 16/17</fullName>
    </recommendedName>
</protein>
<feature type="region of interest" description="Disordered" evidence="1">
    <location>
        <begin position="64"/>
        <end position="130"/>
    </location>
</feature>
<keyword evidence="2" id="KW-0732">Signal</keyword>
<feature type="signal peptide" evidence="2">
    <location>
        <begin position="1"/>
        <end position="19"/>
    </location>
</feature>